<evidence type="ECO:0000313" key="2">
    <source>
        <dbReference type="EMBL" id="CAE2262800.1"/>
    </source>
</evidence>
<accession>A0A7S4JGD0</accession>
<dbReference type="EMBL" id="HBKQ01040106">
    <property type="protein sequence ID" value="CAE2262800.1"/>
    <property type="molecule type" value="Transcribed_RNA"/>
</dbReference>
<protein>
    <submittedName>
        <fullName evidence="2">Uncharacterized protein</fullName>
    </submittedName>
</protein>
<keyword evidence="1" id="KW-0732">Signal</keyword>
<name>A0A7S4JGD0_9STRA</name>
<evidence type="ECO:0000256" key="1">
    <source>
        <dbReference type="SAM" id="SignalP"/>
    </source>
</evidence>
<gene>
    <name evidence="2" type="ORF">OAUR00152_LOCUS27637</name>
</gene>
<feature type="chain" id="PRO_5031303784" evidence="1">
    <location>
        <begin position="23"/>
        <end position="147"/>
    </location>
</feature>
<proteinExistence type="predicted"/>
<organism evidence="2">
    <name type="scientific">Odontella aurita</name>
    <dbReference type="NCBI Taxonomy" id="265563"/>
    <lineage>
        <taxon>Eukaryota</taxon>
        <taxon>Sar</taxon>
        <taxon>Stramenopiles</taxon>
        <taxon>Ochrophyta</taxon>
        <taxon>Bacillariophyta</taxon>
        <taxon>Mediophyceae</taxon>
        <taxon>Biddulphiophycidae</taxon>
        <taxon>Eupodiscales</taxon>
        <taxon>Odontellaceae</taxon>
        <taxon>Odontella</taxon>
    </lineage>
</organism>
<dbReference type="AlphaFoldDB" id="A0A7S4JGD0"/>
<sequence>MKFFFSSFLSAALASSPSHTAAFVGPSPPFMAKIKPLTSSDLSVHSVFDASDMITRFASEDLCRMEQDLINLQKGLLQHEAKLDGLTSGGADLDRHAVKCTRTLHGELQALVMKMKSLSDLNDKMISELIGEKNSVWYEDYIQLYHW</sequence>
<reference evidence="2" key="1">
    <citation type="submission" date="2021-01" db="EMBL/GenBank/DDBJ databases">
        <authorList>
            <person name="Corre E."/>
            <person name="Pelletier E."/>
            <person name="Niang G."/>
            <person name="Scheremetjew M."/>
            <person name="Finn R."/>
            <person name="Kale V."/>
            <person name="Holt S."/>
            <person name="Cochrane G."/>
            <person name="Meng A."/>
            <person name="Brown T."/>
            <person name="Cohen L."/>
        </authorList>
    </citation>
    <scope>NUCLEOTIDE SEQUENCE</scope>
    <source>
        <strain evidence="2">Isolate 1302-5</strain>
    </source>
</reference>
<feature type="signal peptide" evidence="1">
    <location>
        <begin position="1"/>
        <end position="22"/>
    </location>
</feature>